<organism evidence="2 3">
    <name type="scientific">Leucosporidium creatinivorum</name>
    <dbReference type="NCBI Taxonomy" id="106004"/>
    <lineage>
        <taxon>Eukaryota</taxon>
        <taxon>Fungi</taxon>
        <taxon>Dikarya</taxon>
        <taxon>Basidiomycota</taxon>
        <taxon>Pucciniomycotina</taxon>
        <taxon>Microbotryomycetes</taxon>
        <taxon>Leucosporidiales</taxon>
        <taxon>Leucosporidium</taxon>
    </lineage>
</organism>
<dbReference type="SMART" id="SM00320">
    <property type="entry name" value="WD40"/>
    <property type="match status" value="5"/>
</dbReference>
<comment type="caution">
    <text evidence="2">The sequence shown here is derived from an EMBL/GenBank/DDBJ whole genome shotgun (WGS) entry which is preliminary data.</text>
</comment>
<dbReference type="InterPro" id="IPR015943">
    <property type="entry name" value="WD40/YVTN_repeat-like_dom_sf"/>
</dbReference>
<dbReference type="SUPFAM" id="SSF50978">
    <property type="entry name" value="WD40 repeat-like"/>
    <property type="match status" value="2"/>
</dbReference>
<evidence type="ECO:0000259" key="1">
    <source>
        <dbReference type="Pfam" id="PF12234"/>
    </source>
</evidence>
<dbReference type="GO" id="GO:0007035">
    <property type="term" value="P:vacuolar acidification"/>
    <property type="evidence" value="ECO:0007669"/>
    <property type="project" value="TreeGrafter"/>
</dbReference>
<feature type="domain" description="RAVE complex protein Rav1 C-terminal" evidence="1">
    <location>
        <begin position="563"/>
        <end position="1198"/>
    </location>
</feature>
<dbReference type="FunCoup" id="A0A1Y2CI30">
    <property type="interactions" value="95"/>
</dbReference>
<keyword evidence="3" id="KW-1185">Reference proteome</keyword>
<dbReference type="GO" id="GO:0043291">
    <property type="term" value="C:RAVE complex"/>
    <property type="evidence" value="ECO:0007669"/>
    <property type="project" value="TreeGrafter"/>
</dbReference>
<name>A0A1Y2CI30_9BASI</name>
<dbReference type="PANTHER" id="PTHR13950:SF9">
    <property type="entry name" value="RABCONNECTIN-3A"/>
    <property type="match status" value="1"/>
</dbReference>
<dbReference type="EMBL" id="MCGR01000119">
    <property type="protein sequence ID" value="ORY46703.1"/>
    <property type="molecule type" value="Genomic_DNA"/>
</dbReference>
<dbReference type="InterPro" id="IPR052208">
    <property type="entry name" value="DmX-like/RAVE_component"/>
</dbReference>
<dbReference type="InterPro" id="IPR036322">
    <property type="entry name" value="WD40_repeat_dom_sf"/>
</dbReference>
<dbReference type="Pfam" id="PF12234">
    <property type="entry name" value="Rav1p_C"/>
    <property type="match status" value="1"/>
</dbReference>
<proteinExistence type="predicted"/>
<dbReference type="OrthoDB" id="342131at2759"/>
<dbReference type="InterPro" id="IPR001680">
    <property type="entry name" value="WD40_rpt"/>
</dbReference>
<evidence type="ECO:0000313" key="2">
    <source>
        <dbReference type="EMBL" id="ORY46703.1"/>
    </source>
</evidence>
<gene>
    <name evidence="2" type="ORF">BCR35DRAFT_297258</name>
</gene>
<protein>
    <submittedName>
        <fullName evidence="2">RAVE protein 1 C terminal-domain-containing protein</fullName>
    </submittedName>
</protein>
<dbReference type="Gene3D" id="2.130.10.10">
    <property type="entry name" value="YVTN repeat-like/Quinoprotein amine dehydrogenase"/>
    <property type="match status" value="2"/>
</dbReference>
<reference evidence="2 3" key="1">
    <citation type="submission" date="2016-07" db="EMBL/GenBank/DDBJ databases">
        <title>Pervasive Adenine N6-methylation of Active Genes in Fungi.</title>
        <authorList>
            <consortium name="DOE Joint Genome Institute"/>
            <person name="Mondo S.J."/>
            <person name="Dannebaum R.O."/>
            <person name="Kuo R.C."/>
            <person name="Labutti K."/>
            <person name="Haridas S."/>
            <person name="Kuo A."/>
            <person name="Salamov A."/>
            <person name="Ahrendt S.R."/>
            <person name="Lipzen A."/>
            <person name="Sullivan W."/>
            <person name="Andreopoulos W.B."/>
            <person name="Clum A."/>
            <person name="Lindquist E."/>
            <person name="Daum C."/>
            <person name="Ramamoorthy G.K."/>
            <person name="Gryganskyi A."/>
            <person name="Culley D."/>
            <person name="Magnuson J.K."/>
            <person name="James T.Y."/>
            <person name="O'Malley M.A."/>
            <person name="Stajich J.E."/>
            <person name="Spatafora J.W."/>
            <person name="Visel A."/>
            <person name="Grigoriev I.V."/>
        </authorList>
    </citation>
    <scope>NUCLEOTIDE SEQUENCE [LARGE SCALE GENOMIC DNA]</scope>
    <source>
        <strain evidence="2 3">62-1032</strain>
    </source>
</reference>
<sequence>MSLELGQVAVGAVNEGQHTLVSAVVDHQPVLLGASRDCITILHEDCSILASLPFELAFPLHSTLTSTVQAVAFDRASGRIAAASDGRIGVWEPTASSSWRIHSSFTAPHSVLSLDFAKDTIVAGGDALSLWTLDETHALPRWIKSGTELETSPVLTARLSPSAQILASVQAGSNLVRLSSVVPPTTPPSGNSLRFRSHAAHSLRLRDVSWRPTDDPADSGPILFTATVDGIFRIWGCMIDEPDFFSLWATLDVHASLPKHVPLATCFKATRDMWPAKEGEPARRGTMDDFVTVFSDGSVHLTTISNFDCRPPTCLSQSTTVLQEQVFQQSQLANLRYTTLLITSPSTATLVGRCSRGTLITLSTRLDDPTDKTSYFVHPPHTVPINLTGKIRHLVPTFCGEAMLVLGDNGRIQSWELGEGDVVTESFVSDPRIKSSSRIATWHDGRMVATATPDGLKVFEFRQSGHLRLVDHLSDVLPPLATMFVARSEEDSLSTTIIAITSDFIVLSWTFSSALRKISEGSTQSFNESRSPTCPLAVAVGVPIRSSESKIEQAEILVVDIAGTISFWKAKIPDSSYVWEEGAELKTGKEGVVMAACNPSLMSALVTLNGDEYELSIWDSKSSEFASGLQFSQKMSDEVIDLDWSVNGDTLAVSTPSHVDLLCAQRLDDLSGSPGWITYASIRVDQMTSAPISCACWLSRGLVIASGNSLFFYSAKLLPSKEDCHDFASSRVAPLPYHHPQLLFQALLHGHTDVVLKILESLGAQVTEDGDVTPIRNSRADDKITVEDFLRAQTAKKTVTENSNDFFSALTSGNKSDSSSQSASLTEEGTHRLLAALKKCPLRGLSKVEHAHLAVLVQTAFEIQRQKGSLDSNGLRYLISMRSFFIYSATSLPSNASPTALQRLKYRDVVWAFHSESQDLLLDESIKACEGSKLTWDNAKALGVFLWLKSPEVLSRQLELVGRTEYIRPDRDDKDPITATLFYLALRKKHIVTTFWKQAGGHSDQRSMLKFLANDFELPRWRSAALKNAFALMSKQRFLFAAAFFLLGDSLKDAVSVCLRQLDDFQLAIAITRVHEGDDGPVLRMILEDTVLPFAFKNGFRWLASWSSWMLGKRDLAVQTIVTPLNDLASRLPYKLVTVGSPMHEDPCLVLLFEQLRSWSLQTVKGAVAVPGRTEFNFVLHMSRVLCRMGCHLLALSLLRNYEFIRLEPVTTASSQPSFNPRERMGLRRMSTIMDMEVPSTLASRAPSPVRETVGGQEFHHVLKRVKVEKVQEFDMSAFNF</sequence>
<dbReference type="InParanoid" id="A0A1Y2CI30"/>
<dbReference type="InterPro" id="IPR022033">
    <property type="entry name" value="Rav1p_C"/>
</dbReference>
<dbReference type="PANTHER" id="PTHR13950">
    <property type="entry name" value="RABCONNECTIN-RELATED"/>
    <property type="match status" value="1"/>
</dbReference>
<dbReference type="Proteomes" id="UP000193467">
    <property type="component" value="Unassembled WGS sequence"/>
</dbReference>
<evidence type="ECO:0000313" key="3">
    <source>
        <dbReference type="Proteomes" id="UP000193467"/>
    </source>
</evidence>
<dbReference type="STRING" id="106004.A0A1Y2CI30"/>
<accession>A0A1Y2CI30</accession>